<feature type="transmembrane region" description="Helical" evidence="2">
    <location>
        <begin position="28"/>
        <end position="47"/>
    </location>
</feature>
<dbReference type="OrthoDB" id="4775389at2"/>
<dbReference type="RefSeq" id="WP_085193495.1">
    <property type="nucleotide sequence ID" value="NZ_JACKVI010000009.1"/>
</dbReference>
<reference evidence="3 4" key="1">
    <citation type="submission" date="2016-01" db="EMBL/GenBank/DDBJ databases">
        <title>The new phylogeny of the genus Mycobacterium.</title>
        <authorList>
            <person name="Tarcisio F."/>
            <person name="Conor M."/>
            <person name="Antonella G."/>
            <person name="Elisabetta G."/>
            <person name="Giulia F.S."/>
            <person name="Sara T."/>
            <person name="Anna F."/>
            <person name="Clotilde B."/>
            <person name="Roberto B."/>
            <person name="Veronica D.S."/>
            <person name="Fabio R."/>
            <person name="Monica P."/>
            <person name="Olivier J."/>
            <person name="Enrico T."/>
            <person name="Nicola S."/>
        </authorList>
    </citation>
    <scope>NUCLEOTIDE SEQUENCE [LARGE SCALE GENOMIC DNA]</scope>
    <source>
        <strain evidence="3 4">DSM 45731</strain>
    </source>
</reference>
<dbReference type="STRING" id="1260918.AWC06_05285"/>
<accession>A0A1X1V6G7</accession>
<feature type="region of interest" description="Disordered" evidence="1">
    <location>
        <begin position="57"/>
        <end position="94"/>
    </location>
</feature>
<protein>
    <submittedName>
        <fullName evidence="3">Uncharacterized protein</fullName>
    </submittedName>
</protein>
<keyword evidence="2" id="KW-0472">Membrane</keyword>
<name>A0A1X1V6G7_9MYCO</name>
<evidence type="ECO:0000256" key="2">
    <source>
        <dbReference type="SAM" id="Phobius"/>
    </source>
</evidence>
<feature type="compositionally biased region" description="Basic and acidic residues" evidence="1">
    <location>
        <begin position="57"/>
        <end position="68"/>
    </location>
</feature>
<keyword evidence="2" id="KW-1133">Transmembrane helix</keyword>
<dbReference type="EMBL" id="LQOW01000003">
    <property type="protein sequence ID" value="ORV64498.1"/>
    <property type="molecule type" value="Genomic_DNA"/>
</dbReference>
<keyword evidence="4" id="KW-1185">Reference proteome</keyword>
<comment type="caution">
    <text evidence="3">The sequence shown here is derived from an EMBL/GenBank/DDBJ whole genome shotgun (WGS) entry which is preliminary data.</text>
</comment>
<dbReference type="Proteomes" id="UP000194000">
    <property type="component" value="Unassembled WGS sequence"/>
</dbReference>
<evidence type="ECO:0000313" key="4">
    <source>
        <dbReference type="Proteomes" id="UP000194000"/>
    </source>
</evidence>
<evidence type="ECO:0000256" key="1">
    <source>
        <dbReference type="SAM" id="MobiDB-lite"/>
    </source>
</evidence>
<organism evidence="3 4">
    <name type="scientific">Mycobacterium fragae</name>
    <dbReference type="NCBI Taxonomy" id="1260918"/>
    <lineage>
        <taxon>Bacteria</taxon>
        <taxon>Bacillati</taxon>
        <taxon>Actinomycetota</taxon>
        <taxon>Actinomycetes</taxon>
        <taxon>Mycobacteriales</taxon>
        <taxon>Mycobacteriaceae</taxon>
        <taxon>Mycobacterium</taxon>
    </lineage>
</organism>
<gene>
    <name evidence="3" type="ORF">AWC06_05285</name>
</gene>
<sequence>MSQMVLNIAIAVLADDAPRNTGPDFGKASPFGLLVIVLLMLGTFLLVRSMNRQLKKVPESFDPDHPEPDQAADEGTVGPDLPTGRDGSPREPGD</sequence>
<keyword evidence="2" id="KW-0812">Transmembrane</keyword>
<dbReference type="AlphaFoldDB" id="A0A1X1V6G7"/>
<proteinExistence type="predicted"/>
<evidence type="ECO:0000313" key="3">
    <source>
        <dbReference type="EMBL" id="ORV64498.1"/>
    </source>
</evidence>